<accession>A0A7J7NXI1</accession>
<keyword evidence="2" id="KW-1185">Reference proteome</keyword>
<protein>
    <submittedName>
        <fullName evidence="1">Uncharacterized protein</fullName>
    </submittedName>
</protein>
<organism evidence="1 2">
    <name type="scientific">Kingdonia uniflora</name>
    <dbReference type="NCBI Taxonomy" id="39325"/>
    <lineage>
        <taxon>Eukaryota</taxon>
        <taxon>Viridiplantae</taxon>
        <taxon>Streptophyta</taxon>
        <taxon>Embryophyta</taxon>
        <taxon>Tracheophyta</taxon>
        <taxon>Spermatophyta</taxon>
        <taxon>Magnoliopsida</taxon>
        <taxon>Ranunculales</taxon>
        <taxon>Circaeasteraceae</taxon>
        <taxon>Kingdonia</taxon>
    </lineage>
</organism>
<dbReference type="AlphaFoldDB" id="A0A7J7NXI1"/>
<feature type="non-terminal residue" evidence="1">
    <location>
        <position position="1"/>
    </location>
</feature>
<name>A0A7J7NXI1_9MAGN</name>
<evidence type="ECO:0000313" key="2">
    <source>
        <dbReference type="Proteomes" id="UP000541444"/>
    </source>
</evidence>
<sequence>QVKDLLDFWSKSAAYTEDPYDFSKEFNIGDLYQNRIELKNRIRAYAVVNKFNFEHVLSNEYKIVMRGNYEHAYQLLTSYFTEVRLVDPNFVFDIQTTSCKDKRLTRCFWCFGPKKKIINY</sequence>
<proteinExistence type="predicted"/>
<dbReference type="Proteomes" id="UP000541444">
    <property type="component" value="Unassembled WGS sequence"/>
</dbReference>
<dbReference type="EMBL" id="JACGCM010000452">
    <property type="protein sequence ID" value="KAF6171911.1"/>
    <property type="molecule type" value="Genomic_DNA"/>
</dbReference>
<reference evidence="1 2" key="1">
    <citation type="journal article" date="2020" name="IScience">
        <title>Genome Sequencing of the Endangered Kingdonia uniflora (Circaeasteraceae, Ranunculales) Reveals Potential Mechanisms of Evolutionary Specialization.</title>
        <authorList>
            <person name="Sun Y."/>
            <person name="Deng T."/>
            <person name="Zhang A."/>
            <person name="Moore M.J."/>
            <person name="Landis J.B."/>
            <person name="Lin N."/>
            <person name="Zhang H."/>
            <person name="Zhang X."/>
            <person name="Huang J."/>
            <person name="Zhang X."/>
            <person name="Sun H."/>
            <person name="Wang H."/>
        </authorList>
    </citation>
    <scope>NUCLEOTIDE SEQUENCE [LARGE SCALE GENOMIC DNA]</scope>
    <source>
        <strain evidence="1">TB1705</strain>
        <tissue evidence="1">Leaf</tissue>
    </source>
</reference>
<evidence type="ECO:0000313" key="1">
    <source>
        <dbReference type="EMBL" id="KAF6171911.1"/>
    </source>
</evidence>
<gene>
    <name evidence="1" type="ORF">GIB67_011808</name>
</gene>
<comment type="caution">
    <text evidence="1">The sequence shown here is derived from an EMBL/GenBank/DDBJ whole genome shotgun (WGS) entry which is preliminary data.</text>
</comment>